<sequence length="68" mass="8170">MQKISKFFPKFCIFHQTIKNKIGKKLQILIFDNRGEFPSIEFKKYCATYNIHKGFFKPFTLYQNSVVE</sequence>
<reference evidence="1 3" key="1">
    <citation type="journal article" date="2008" name="Science">
        <title>The Physcomitrella genome reveals evolutionary insights into the conquest of land by plants.</title>
        <authorList>
            <person name="Rensing S."/>
            <person name="Lang D."/>
            <person name="Zimmer A."/>
            <person name="Terry A."/>
            <person name="Salamov A."/>
            <person name="Shapiro H."/>
            <person name="Nishiyama T."/>
            <person name="Perroud P.-F."/>
            <person name="Lindquist E."/>
            <person name="Kamisugi Y."/>
            <person name="Tanahashi T."/>
            <person name="Sakakibara K."/>
            <person name="Fujita T."/>
            <person name="Oishi K."/>
            <person name="Shin-I T."/>
            <person name="Kuroki Y."/>
            <person name="Toyoda A."/>
            <person name="Suzuki Y."/>
            <person name="Hashimoto A."/>
            <person name="Yamaguchi K."/>
            <person name="Sugano A."/>
            <person name="Kohara Y."/>
            <person name="Fujiyama A."/>
            <person name="Anterola A."/>
            <person name="Aoki S."/>
            <person name="Ashton N."/>
            <person name="Barbazuk W.B."/>
            <person name="Barker E."/>
            <person name="Bennetzen J."/>
            <person name="Bezanilla M."/>
            <person name="Blankenship R."/>
            <person name="Cho S.H."/>
            <person name="Dutcher S."/>
            <person name="Estelle M."/>
            <person name="Fawcett J.A."/>
            <person name="Gundlach H."/>
            <person name="Hanada K."/>
            <person name="Heyl A."/>
            <person name="Hicks K.A."/>
            <person name="Hugh J."/>
            <person name="Lohr M."/>
            <person name="Mayer K."/>
            <person name="Melkozernov A."/>
            <person name="Murata T."/>
            <person name="Nelson D."/>
            <person name="Pils B."/>
            <person name="Prigge M."/>
            <person name="Reiss B."/>
            <person name="Renner T."/>
            <person name="Rombauts S."/>
            <person name="Rushton P."/>
            <person name="Sanderfoot A."/>
            <person name="Schween G."/>
            <person name="Shiu S.-H."/>
            <person name="Stueber K."/>
            <person name="Theodoulou F.L."/>
            <person name="Tu H."/>
            <person name="Van de Peer Y."/>
            <person name="Verrier P.J."/>
            <person name="Waters E."/>
            <person name="Wood A."/>
            <person name="Yang L."/>
            <person name="Cove D."/>
            <person name="Cuming A."/>
            <person name="Hasebe M."/>
            <person name="Lucas S."/>
            <person name="Mishler D.B."/>
            <person name="Reski R."/>
            <person name="Grigoriev I."/>
            <person name="Quatrano R.S."/>
            <person name="Boore J.L."/>
        </authorList>
    </citation>
    <scope>NUCLEOTIDE SEQUENCE [LARGE SCALE GENOMIC DNA]</scope>
    <source>
        <strain evidence="2 3">cv. Gransden 2004</strain>
    </source>
</reference>
<protein>
    <recommendedName>
        <fullName evidence="4">Integrase catalytic domain-containing protein</fullName>
    </recommendedName>
</protein>
<evidence type="ECO:0008006" key="4">
    <source>
        <dbReference type="Google" id="ProtNLM"/>
    </source>
</evidence>
<dbReference type="EnsemblPlants" id="Pp3c15_7350V3.1">
    <property type="protein sequence ID" value="Pp3c15_7350V3.1"/>
    <property type="gene ID" value="Pp3c15_7350"/>
</dbReference>
<gene>
    <name evidence="1" type="ORF">PHYPA_019449</name>
</gene>
<reference evidence="2" key="3">
    <citation type="submission" date="2020-12" db="UniProtKB">
        <authorList>
            <consortium name="EnsemblPlants"/>
        </authorList>
    </citation>
    <scope>IDENTIFICATION</scope>
</reference>
<evidence type="ECO:0000313" key="3">
    <source>
        <dbReference type="Proteomes" id="UP000006727"/>
    </source>
</evidence>
<dbReference type="Proteomes" id="UP000006727">
    <property type="component" value="Chromosome 15"/>
</dbReference>
<dbReference type="InterPro" id="IPR012337">
    <property type="entry name" value="RNaseH-like_sf"/>
</dbReference>
<evidence type="ECO:0000313" key="1">
    <source>
        <dbReference type="EMBL" id="PNR39171.1"/>
    </source>
</evidence>
<dbReference type="InParanoid" id="A0A2K1JCB6"/>
<evidence type="ECO:0000313" key="2">
    <source>
        <dbReference type="EnsemblPlants" id="Pp3c15_7350V3.1"/>
    </source>
</evidence>
<name>A0A2K1JCB6_PHYPA</name>
<dbReference type="SUPFAM" id="SSF53098">
    <property type="entry name" value="Ribonuclease H-like"/>
    <property type="match status" value="1"/>
</dbReference>
<dbReference type="InterPro" id="IPR036397">
    <property type="entry name" value="RNaseH_sf"/>
</dbReference>
<proteinExistence type="predicted"/>
<dbReference type="GO" id="GO:0003676">
    <property type="term" value="F:nucleic acid binding"/>
    <property type="evidence" value="ECO:0007669"/>
    <property type="project" value="InterPro"/>
</dbReference>
<dbReference type="AlphaFoldDB" id="A0A2K1JCB6"/>
<organism evidence="1">
    <name type="scientific">Physcomitrium patens</name>
    <name type="common">Spreading-leaved earth moss</name>
    <name type="synonym">Physcomitrella patens</name>
    <dbReference type="NCBI Taxonomy" id="3218"/>
    <lineage>
        <taxon>Eukaryota</taxon>
        <taxon>Viridiplantae</taxon>
        <taxon>Streptophyta</taxon>
        <taxon>Embryophyta</taxon>
        <taxon>Bryophyta</taxon>
        <taxon>Bryophytina</taxon>
        <taxon>Bryopsida</taxon>
        <taxon>Funariidae</taxon>
        <taxon>Funariales</taxon>
        <taxon>Funariaceae</taxon>
        <taxon>Physcomitrium</taxon>
    </lineage>
</organism>
<dbReference type="EMBL" id="ABEU02000015">
    <property type="protein sequence ID" value="PNR39171.1"/>
    <property type="molecule type" value="Genomic_DNA"/>
</dbReference>
<keyword evidence="3" id="KW-1185">Reference proteome</keyword>
<dbReference type="Gene3D" id="3.30.420.10">
    <property type="entry name" value="Ribonuclease H-like superfamily/Ribonuclease H"/>
    <property type="match status" value="1"/>
</dbReference>
<reference evidence="1 3" key="2">
    <citation type="journal article" date="2018" name="Plant J.">
        <title>The Physcomitrella patens chromosome-scale assembly reveals moss genome structure and evolution.</title>
        <authorList>
            <person name="Lang D."/>
            <person name="Ullrich K.K."/>
            <person name="Murat F."/>
            <person name="Fuchs J."/>
            <person name="Jenkins J."/>
            <person name="Haas F.B."/>
            <person name="Piednoel M."/>
            <person name="Gundlach H."/>
            <person name="Van Bel M."/>
            <person name="Meyberg R."/>
            <person name="Vives C."/>
            <person name="Morata J."/>
            <person name="Symeonidi A."/>
            <person name="Hiss M."/>
            <person name="Muchero W."/>
            <person name="Kamisugi Y."/>
            <person name="Saleh O."/>
            <person name="Blanc G."/>
            <person name="Decker E.L."/>
            <person name="van Gessel N."/>
            <person name="Grimwood J."/>
            <person name="Hayes R.D."/>
            <person name="Graham S.W."/>
            <person name="Gunter L.E."/>
            <person name="McDaniel S.F."/>
            <person name="Hoernstein S.N.W."/>
            <person name="Larsson A."/>
            <person name="Li F.W."/>
            <person name="Perroud P.F."/>
            <person name="Phillips J."/>
            <person name="Ranjan P."/>
            <person name="Rokshar D.S."/>
            <person name="Rothfels C.J."/>
            <person name="Schneider L."/>
            <person name="Shu S."/>
            <person name="Stevenson D.W."/>
            <person name="Thummler F."/>
            <person name="Tillich M."/>
            <person name="Villarreal Aguilar J.C."/>
            <person name="Widiez T."/>
            <person name="Wong G.K."/>
            <person name="Wymore A."/>
            <person name="Zhang Y."/>
            <person name="Zimmer A.D."/>
            <person name="Quatrano R.S."/>
            <person name="Mayer K.F.X."/>
            <person name="Goodstein D."/>
            <person name="Casacuberta J.M."/>
            <person name="Vandepoele K."/>
            <person name="Reski R."/>
            <person name="Cuming A.C."/>
            <person name="Tuskan G.A."/>
            <person name="Maumus F."/>
            <person name="Salse J."/>
            <person name="Schmutz J."/>
            <person name="Rensing S.A."/>
        </authorList>
    </citation>
    <scope>NUCLEOTIDE SEQUENCE [LARGE SCALE GENOMIC DNA]</scope>
    <source>
        <strain evidence="2 3">cv. Gransden 2004</strain>
    </source>
</reference>
<dbReference type="Gramene" id="Pp3c15_7350V3.1">
    <property type="protein sequence ID" value="Pp3c15_7350V3.1"/>
    <property type="gene ID" value="Pp3c15_7350"/>
</dbReference>
<accession>A0A2K1JCB6</accession>